<keyword evidence="3 5" id="KW-1133">Transmembrane helix</keyword>
<dbReference type="Pfam" id="PF13520">
    <property type="entry name" value="AA_permease_2"/>
    <property type="match status" value="1"/>
</dbReference>
<dbReference type="Proteomes" id="UP000324233">
    <property type="component" value="Chromosome"/>
</dbReference>
<dbReference type="GO" id="GO:0015179">
    <property type="term" value="F:L-amino acid transmembrane transporter activity"/>
    <property type="evidence" value="ECO:0007669"/>
    <property type="project" value="TreeGrafter"/>
</dbReference>
<feature type="transmembrane region" description="Helical" evidence="5">
    <location>
        <begin position="421"/>
        <end position="441"/>
    </location>
</feature>
<comment type="subcellular location">
    <subcellularLocation>
        <location evidence="1">Membrane</location>
        <topology evidence="1">Multi-pass membrane protein</topology>
    </subcellularLocation>
</comment>
<keyword evidence="2 5" id="KW-0812">Transmembrane</keyword>
<dbReference type="Gene3D" id="1.20.1740.10">
    <property type="entry name" value="Amino acid/polyamine transporter I"/>
    <property type="match status" value="1"/>
</dbReference>
<feature type="transmembrane region" description="Helical" evidence="5">
    <location>
        <begin position="241"/>
        <end position="261"/>
    </location>
</feature>
<reference evidence="6 7" key="1">
    <citation type="submission" date="2019-08" db="EMBL/GenBank/DDBJ databases">
        <title>Deep-cultivation of Planctomycetes and their phenomic and genomic characterization uncovers novel biology.</title>
        <authorList>
            <person name="Wiegand S."/>
            <person name="Jogler M."/>
            <person name="Boedeker C."/>
            <person name="Pinto D."/>
            <person name="Vollmers J."/>
            <person name="Rivas-Marin E."/>
            <person name="Kohn T."/>
            <person name="Peeters S.H."/>
            <person name="Heuer A."/>
            <person name="Rast P."/>
            <person name="Oberbeckmann S."/>
            <person name="Bunk B."/>
            <person name="Jeske O."/>
            <person name="Meyerdierks A."/>
            <person name="Storesund J.E."/>
            <person name="Kallscheuer N."/>
            <person name="Luecker S."/>
            <person name="Lage O.M."/>
            <person name="Pohl T."/>
            <person name="Merkel B.J."/>
            <person name="Hornburger P."/>
            <person name="Mueller R.-W."/>
            <person name="Bruemmer F."/>
            <person name="Labrenz M."/>
            <person name="Spormann A.M."/>
            <person name="Op den Camp H."/>
            <person name="Overmann J."/>
            <person name="Amann R."/>
            <person name="Jetten M.S.M."/>
            <person name="Mascher T."/>
            <person name="Medema M.H."/>
            <person name="Devos D.P."/>
            <person name="Kaster A.-K."/>
            <person name="Ovreas L."/>
            <person name="Rohde M."/>
            <person name="Galperin M.Y."/>
            <person name="Jogler C."/>
        </authorList>
    </citation>
    <scope>NUCLEOTIDE SEQUENCE [LARGE SCALE GENOMIC DNA]</scope>
    <source>
        <strain evidence="6 7">OJF2</strain>
    </source>
</reference>
<dbReference type="GO" id="GO:0016020">
    <property type="term" value="C:membrane"/>
    <property type="evidence" value="ECO:0007669"/>
    <property type="project" value="UniProtKB-SubCell"/>
</dbReference>
<feature type="transmembrane region" description="Helical" evidence="5">
    <location>
        <begin position="281"/>
        <end position="302"/>
    </location>
</feature>
<feature type="transmembrane region" description="Helical" evidence="5">
    <location>
        <begin position="98"/>
        <end position="127"/>
    </location>
</feature>
<accession>A0A5B9VWN4</accession>
<keyword evidence="7" id="KW-1185">Reference proteome</keyword>
<evidence type="ECO:0000256" key="2">
    <source>
        <dbReference type="ARBA" id="ARBA00022692"/>
    </source>
</evidence>
<feature type="transmembrane region" description="Helical" evidence="5">
    <location>
        <begin position="332"/>
        <end position="358"/>
    </location>
</feature>
<dbReference type="OrthoDB" id="9809628at2"/>
<evidence type="ECO:0000256" key="3">
    <source>
        <dbReference type="ARBA" id="ARBA00022989"/>
    </source>
</evidence>
<dbReference type="AlphaFoldDB" id="A0A5B9VWN4"/>
<organism evidence="6 7">
    <name type="scientific">Aquisphaera giovannonii</name>
    <dbReference type="NCBI Taxonomy" id="406548"/>
    <lineage>
        <taxon>Bacteria</taxon>
        <taxon>Pseudomonadati</taxon>
        <taxon>Planctomycetota</taxon>
        <taxon>Planctomycetia</taxon>
        <taxon>Isosphaerales</taxon>
        <taxon>Isosphaeraceae</taxon>
        <taxon>Aquisphaera</taxon>
    </lineage>
</organism>
<protein>
    <submittedName>
        <fullName evidence="6">Serine/threonine exchanger SteT</fullName>
    </submittedName>
</protein>
<evidence type="ECO:0000256" key="1">
    <source>
        <dbReference type="ARBA" id="ARBA00004141"/>
    </source>
</evidence>
<evidence type="ECO:0000313" key="6">
    <source>
        <dbReference type="EMBL" id="QEH32866.1"/>
    </source>
</evidence>
<dbReference type="InterPro" id="IPR050598">
    <property type="entry name" value="AminoAcid_Transporter"/>
</dbReference>
<evidence type="ECO:0000256" key="5">
    <source>
        <dbReference type="SAM" id="Phobius"/>
    </source>
</evidence>
<dbReference type="PIRSF" id="PIRSF006060">
    <property type="entry name" value="AA_transporter"/>
    <property type="match status" value="1"/>
</dbReference>
<feature type="transmembrane region" description="Helical" evidence="5">
    <location>
        <begin position="482"/>
        <end position="501"/>
    </location>
</feature>
<dbReference type="PANTHER" id="PTHR11785:SF512">
    <property type="entry name" value="SOBREMESA, ISOFORM B"/>
    <property type="match status" value="1"/>
</dbReference>
<dbReference type="RefSeq" id="WP_148592359.1">
    <property type="nucleotide sequence ID" value="NZ_CP042997.1"/>
</dbReference>
<feature type="transmembrane region" description="Helical" evidence="5">
    <location>
        <begin position="55"/>
        <end position="77"/>
    </location>
</feature>
<dbReference type="InterPro" id="IPR002293">
    <property type="entry name" value="AA/rel_permease1"/>
</dbReference>
<feature type="transmembrane region" description="Helical" evidence="5">
    <location>
        <begin position="147"/>
        <end position="170"/>
    </location>
</feature>
<sequence>MTTAETAPTPKAARGGLHRDLGVIDATTIVMGAMIGSGIFITSAESSRLVGAPGWLLLAWALAGVMTVTGAVTSAELAAMMPRAGGQYVFLRTAYGPLFGFLFGWSLFMVVQTGTIAAVAVAFSRFLGVFFPAIAADVHPIFPPLRVGGYAISLSSQQMVAVALIVVLTVTNTRGLRLGALIQNTFTFAKTAALIGLIVIGLTLGYSPTAAAWTSSWWNSVANGWTPTEGYKEALPVDGDAAIVLLLGLAMIGPLFSQSAWNNVTFIGGETRDPGKTLPRALFFGTISVVGLYLLANLAYLASLSFRDIAHAENDRVGTAAMKAALGDTGGYLMAGAILISTFGCVNGLVLAGARVYYAMARDHLFFKAVGTTNRHHVPAVALAAQAIWSCLLALLVTVTIDPATQRPKFGNTYSDLLEYIIPVDVIFYMLMVGAVILMRIKAPFLNRPYRAIGYPVTPAIYITLAMLLVIDFIYLKFRTSGIGFLIVLTGIPVYAIWRLVEGRRQTSPRPKADPEPAT</sequence>
<feature type="transmembrane region" description="Helical" evidence="5">
    <location>
        <begin position="191"/>
        <end position="213"/>
    </location>
</feature>
<name>A0A5B9VWN4_9BACT</name>
<evidence type="ECO:0000256" key="4">
    <source>
        <dbReference type="ARBA" id="ARBA00023136"/>
    </source>
</evidence>
<feature type="transmembrane region" description="Helical" evidence="5">
    <location>
        <begin position="453"/>
        <end position="476"/>
    </location>
</feature>
<dbReference type="EMBL" id="CP042997">
    <property type="protein sequence ID" value="QEH32866.1"/>
    <property type="molecule type" value="Genomic_DNA"/>
</dbReference>
<gene>
    <name evidence="6" type="primary">steT_2</name>
    <name evidence="6" type="ORF">OJF2_13510</name>
</gene>
<proteinExistence type="predicted"/>
<evidence type="ECO:0000313" key="7">
    <source>
        <dbReference type="Proteomes" id="UP000324233"/>
    </source>
</evidence>
<feature type="transmembrane region" description="Helical" evidence="5">
    <location>
        <begin position="21"/>
        <end position="43"/>
    </location>
</feature>
<dbReference type="PANTHER" id="PTHR11785">
    <property type="entry name" value="AMINO ACID TRANSPORTER"/>
    <property type="match status" value="1"/>
</dbReference>
<dbReference type="KEGG" id="agv:OJF2_13510"/>
<feature type="transmembrane region" description="Helical" evidence="5">
    <location>
        <begin position="378"/>
        <end position="401"/>
    </location>
</feature>
<keyword evidence="4 5" id="KW-0472">Membrane</keyword>